<evidence type="ECO:0000313" key="2">
    <source>
        <dbReference type="Proteomes" id="UP001642360"/>
    </source>
</evidence>
<sequence length="158" mass="17420">MLACLIGIIGTPNIRIVSRENPKADDQMIQIAGDMASLGCSFTSDLAAEGFDRGDAISTYVSILPYLPMPMNESISKEFTIRLFFHTTNIGDVIGGRTIIQILRESRANIKIGSRLGFVVVQDLRVLGILVLCYGLLIEGKRQCYVGEYGMGGKGWWW</sequence>
<comment type="caution">
    <text evidence="1">The sequence shown here is derived from an EMBL/GenBank/DDBJ whole genome shotgun (WGS) entry which is preliminary data.</text>
</comment>
<accession>A0ABC8RDX1</accession>
<protein>
    <submittedName>
        <fullName evidence="1">Uncharacterized protein</fullName>
    </submittedName>
</protein>
<proteinExistence type="predicted"/>
<evidence type="ECO:0000313" key="1">
    <source>
        <dbReference type="EMBL" id="CAK9142502.1"/>
    </source>
</evidence>
<gene>
    <name evidence="1" type="ORF">ILEXP_LOCUS10185</name>
</gene>
<name>A0ABC8RDX1_9AQUA</name>
<keyword evidence="2" id="KW-1185">Reference proteome</keyword>
<reference evidence="1 2" key="1">
    <citation type="submission" date="2024-02" db="EMBL/GenBank/DDBJ databases">
        <authorList>
            <person name="Vignale AGUSTIN F."/>
            <person name="Sosa J E."/>
            <person name="Modenutti C."/>
        </authorList>
    </citation>
    <scope>NUCLEOTIDE SEQUENCE [LARGE SCALE GENOMIC DNA]</scope>
</reference>
<dbReference type="AlphaFoldDB" id="A0ABC8RDX1"/>
<organism evidence="1 2">
    <name type="scientific">Ilex paraguariensis</name>
    <name type="common">yerba mate</name>
    <dbReference type="NCBI Taxonomy" id="185542"/>
    <lineage>
        <taxon>Eukaryota</taxon>
        <taxon>Viridiplantae</taxon>
        <taxon>Streptophyta</taxon>
        <taxon>Embryophyta</taxon>
        <taxon>Tracheophyta</taxon>
        <taxon>Spermatophyta</taxon>
        <taxon>Magnoliopsida</taxon>
        <taxon>eudicotyledons</taxon>
        <taxon>Gunneridae</taxon>
        <taxon>Pentapetalae</taxon>
        <taxon>asterids</taxon>
        <taxon>campanulids</taxon>
        <taxon>Aquifoliales</taxon>
        <taxon>Aquifoliaceae</taxon>
        <taxon>Ilex</taxon>
    </lineage>
</organism>
<dbReference type="Proteomes" id="UP001642360">
    <property type="component" value="Unassembled WGS sequence"/>
</dbReference>
<dbReference type="EMBL" id="CAUOFW020001229">
    <property type="protein sequence ID" value="CAK9142502.1"/>
    <property type="molecule type" value="Genomic_DNA"/>
</dbReference>